<dbReference type="CDD" id="cd16416">
    <property type="entry name" value="HAD_BsYqeG-like"/>
    <property type="match status" value="1"/>
</dbReference>
<accession>A0A644YZ63</accession>
<dbReference type="SUPFAM" id="SSF56784">
    <property type="entry name" value="HAD-like"/>
    <property type="match status" value="1"/>
</dbReference>
<dbReference type="InterPro" id="IPR023214">
    <property type="entry name" value="HAD_sf"/>
</dbReference>
<reference evidence="1" key="1">
    <citation type="submission" date="2019-08" db="EMBL/GenBank/DDBJ databases">
        <authorList>
            <person name="Kucharzyk K."/>
            <person name="Murdoch R.W."/>
            <person name="Higgins S."/>
            <person name="Loffler F."/>
        </authorList>
    </citation>
    <scope>NUCLEOTIDE SEQUENCE</scope>
</reference>
<sequence length="164" mass="18316">MAVKLVPKLVFRSIDEIDGGRLAACGIRLLLADLDNTLVPYGVPGPDDRLRAWRENLRQNGIDLFILSNSRKPDRTRRFSEALGVPFFGHSGKPKRASFYKAMERMGASPESTAIVGDQIFTDIWGGNNVGITTILVHPIRLGNPFRALRFVIETPFRLLGKRN</sequence>
<gene>
    <name evidence="1" type="ORF">SDC9_80166</name>
</gene>
<name>A0A644YZ63_9ZZZZ</name>
<organism evidence="1">
    <name type="scientific">bioreactor metagenome</name>
    <dbReference type="NCBI Taxonomy" id="1076179"/>
    <lineage>
        <taxon>unclassified sequences</taxon>
        <taxon>metagenomes</taxon>
        <taxon>ecological metagenomes</taxon>
    </lineage>
</organism>
<dbReference type="InterPro" id="IPR036412">
    <property type="entry name" value="HAD-like_sf"/>
</dbReference>
<evidence type="ECO:0000313" key="1">
    <source>
        <dbReference type="EMBL" id="MPM33589.1"/>
    </source>
</evidence>
<proteinExistence type="predicted"/>
<dbReference type="Pfam" id="PF13242">
    <property type="entry name" value="Hydrolase_like"/>
    <property type="match status" value="1"/>
</dbReference>
<comment type="caution">
    <text evidence="1">The sequence shown here is derived from an EMBL/GenBank/DDBJ whole genome shotgun (WGS) entry which is preliminary data.</text>
</comment>
<dbReference type="InterPro" id="IPR010021">
    <property type="entry name" value="PGPP1/Gep4"/>
</dbReference>
<dbReference type="EMBL" id="VSSQ01006702">
    <property type="protein sequence ID" value="MPM33589.1"/>
    <property type="molecule type" value="Genomic_DNA"/>
</dbReference>
<evidence type="ECO:0008006" key="2">
    <source>
        <dbReference type="Google" id="ProtNLM"/>
    </source>
</evidence>
<dbReference type="NCBIfam" id="TIGR01668">
    <property type="entry name" value="YqeG_hyp_ppase"/>
    <property type="match status" value="1"/>
</dbReference>
<dbReference type="NCBIfam" id="TIGR01662">
    <property type="entry name" value="HAD-SF-IIIA"/>
    <property type="match status" value="1"/>
</dbReference>
<dbReference type="AlphaFoldDB" id="A0A644YZ63"/>
<dbReference type="GO" id="GO:0008962">
    <property type="term" value="F:phosphatidylglycerophosphatase activity"/>
    <property type="evidence" value="ECO:0007669"/>
    <property type="project" value="InterPro"/>
</dbReference>
<protein>
    <recommendedName>
        <fullName evidence="2">Phosphoglycolate phosphatase</fullName>
    </recommendedName>
</protein>
<dbReference type="Gene3D" id="3.40.50.1000">
    <property type="entry name" value="HAD superfamily/HAD-like"/>
    <property type="match status" value="1"/>
</dbReference>
<dbReference type="InterPro" id="IPR006549">
    <property type="entry name" value="HAD-SF_hydro_IIIA"/>
</dbReference>